<evidence type="ECO:0000313" key="3">
    <source>
        <dbReference type="Proteomes" id="UP000053593"/>
    </source>
</evidence>
<dbReference type="Proteomes" id="UP000053593">
    <property type="component" value="Unassembled WGS sequence"/>
</dbReference>
<feature type="region of interest" description="Disordered" evidence="1">
    <location>
        <begin position="258"/>
        <end position="306"/>
    </location>
</feature>
<sequence>MSYEKDLDAPLPPYDGSRPGMQRPKTVPGQGAGGTVNGAFFAGAHSFDINGGEFNHAARDIHKTVNNDHSTKSNFDNDYKGANFGNGPNFNDSKFGNGTVFGSGASVHNGDVRNDNRSDDYWSTRNESNRRADDYDPRYGRSRRNFGYEQRARGSFQHYNDFDEYSARSNDLDDFEREPSRSRRDPNFERYRAPEYSSEYRRPAAPDTFSAGGYRNERQRQGYLRTEKERLVSAFIEWLDCNEDMLLGQKKLDSQIFKGFMNEQEQNGPATSKPSNPFRTSTPKPGERDQNDSRPAGSRAELDPKA</sequence>
<feature type="compositionally biased region" description="Polar residues" evidence="1">
    <location>
        <begin position="263"/>
        <end position="283"/>
    </location>
</feature>
<feature type="region of interest" description="Disordered" evidence="1">
    <location>
        <begin position="104"/>
        <end position="142"/>
    </location>
</feature>
<dbReference type="EMBL" id="KN834775">
    <property type="protein sequence ID" value="KIK60471.1"/>
    <property type="molecule type" value="Genomic_DNA"/>
</dbReference>
<dbReference type="HOGENOM" id="CLU_909293_0_0_1"/>
<reference evidence="2 3" key="1">
    <citation type="submission" date="2014-04" db="EMBL/GenBank/DDBJ databases">
        <title>Evolutionary Origins and Diversification of the Mycorrhizal Mutualists.</title>
        <authorList>
            <consortium name="DOE Joint Genome Institute"/>
            <consortium name="Mycorrhizal Genomics Consortium"/>
            <person name="Kohler A."/>
            <person name="Kuo A."/>
            <person name="Nagy L.G."/>
            <person name="Floudas D."/>
            <person name="Copeland A."/>
            <person name="Barry K.W."/>
            <person name="Cichocki N."/>
            <person name="Veneault-Fourrey C."/>
            <person name="LaButti K."/>
            <person name="Lindquist E.A."/>
            <person name="Lipzen A."/>
            <person name="Lundell T."/>
            <person name="Morin E."/>
            <person name="Murat C."/>
            <person name="Riley R."/>
            <person name="Ohm R."/>
            <person name="Sun H."/>
            <person name="Tunlid A."/>
            <person name="Henrissat B."/>
            <person name="Grigoriev I.V."/>
            <person name="Hibbett D.S."/>
            <person name="Martin F."/>
        </authorList>
    </citation>
    <scope>NUCLEOTIDE SEQUENCE [LARGE SCALE GENOMIC DNA]</scope>
    <source>
        <strain evidence="2 3">FD-317 M1</strain>
    </source>
</reference>
<evidence type="ECO:0000256" key="1">
    <source>
        <dbReference type="SAM" id="MobiDB-lite"/>
    </source>
</evidence>
<name>A0A0D0BXP8_9AGAR</name>
<accession>A0A0D0BXP8</accession>
<gene>
    <name evidence="2" type="ORF">GYMLUDRAFT_43791</name>
</gene>
<feature type="compositionally biased region" description="Basic and acidic residues" evidence="1">
    <location>
        <begin position="110"/>
        <end position="139"/>
    </location>
</feature>
<keyword evidence="3" id="KW-1185">Reference proteome</keyword>
<dbReference type="AlphaFoldDB" id="A0A0D0BXP8"/>
<protein>
    <submittedName>
        <fullName evidence="2">Uncharacterized protein</fullName>
    </submittedName>
</protein>
<proteinExistence type="predicted"/>
<evidence type="ECO:0000313" key="2">
    <source>
        <dbReference type="EMBL" id="KIK60471.1"/>
    </source>
</evidence>
<feature type="compositionally biased region" description="Basic and acidic residues" evidence="1">
    <location>
        <begin position="177"/>
        <end position="204"/>
    </location>
</feature>
<organism evidence="2 3">
    <name type="scientific">Collybiopsis luxurians FD-317 M1</name>
    <dbReference type="NCBI Taxonomy" id="944289"/>
    <lineage>
        <taxon>Eukaryota</taxon>
        <taxon>Fungi</taxon>
        <taxon>Dikarya</taxon>
        <taxon>Basidiomycota</taxon>
        <taxon>Agaricomycotina</taxon>
        <taxon>Agaricomycetes</taxon>
        <taxon>Agaricomycetidae</taxon>
        <taxon>Agaricales</taxon>
        <taxon>Marasmiineae</taxon>
        <taxon>Omphalotaceae</taxon>
        <taxon>Collybiopsis</taxon>
        <taxon>Collybiopsis luxurians</taxon>
    </lineage>
</organism>
<dbReference type="OrthoDB" id="3064561at2759"/>
<feature type="region of interest" description="Disordered" evidence="1">
    <location>
        <begin position="1"/>
        <end position="34"/>
    </location>
</feature>
<feature type="region of interest" description="Disordered" evidence="1">
    <location>
        <begin position="170"/>
        <end position="214"/>
    </location>
</feature>